<keyword evidence="1" id="KW-0175">Coiled coil</keyword>
<gene>
    <name evidence="2" type="ORF">ACIGG6_03365</name>
</gene>
<dbReference type="EMBL" id="JBITWC010000004">
    <property type="protein sequence ID" value="MFI8749035.1"/>
    <property type="molecule type" value="Genomic_DNA"/>
</dbReference>
<evidence type="ECO:0000313" key="2">
    <source>
        <dbReference type="EMBL" id="MFI8749035.1"/>
    </source>
</evidence>
<keyword evidence="3" id="KW-1185">Reference proteome</keyword>
<organism evidence="2 3">
    <name type="scientific">Vreelandella lionensis</name>
    <dbReference type="NCBI Taxonomy" id="1144478"/>
    <lineage>
        <taxon>Bacteria</taxon>
        <taxon>Pseudomonadati</taxon>
        <taxon>Pseudomonadota</taxon>
        <taxon>Gammaproteobacteria</taxon>
        <taxon>Oceanospirillales</taxon>
        <taxon>Halomonadaceae</taxon>
        <taxon>Vreelandella</taxon>
    </lineage>
</organism>
<dbReference type="Proteomes" id="UP001614338">
    <property type="component" value="Unassembled WGS sequence"/>
</dbReference>
<sequence>MSDHEHGLLILAPDFDQLVLNDAPGQRIQRAEQQLRDALEEVESLKRRLELENQYRGITALAKWMYG</sequence>
<evidence type="ECO:0000256" key="1">
    <source>
        <dbReference type="SAM" id="Coils"/>
    </source>
</evidence>
<dbReference type="RefSeq" id="WP_399842223.1">
    <property type="nucleotide sequence ID" value="NZ_JBITWC010000004.1"/>
</dbReference>
<comment type="caution">
    <text evidence="2">The sequence shown here is derived from an EMBL/GenBank/DDBJ whole genome shotgun (WGS) entry which is preliminary data.</text>
</comment>
<accession>A0ABW8BPC6</accession>
<name>A0ABW8BPC6_9GAMM</name>
<feature type="coiled-coil region" evidence="1">
    <location>
        <begin position="28"/>
        <end position="55"/>
    </location>
</feature>
<protein>
    <submittedName>
        <fullName evidence="2">Uncharacterized protein</fullName>
    </submittedName>
</protein>
<proteinExistence type="predicted"/>
<evidence type="ECO:0000313" key="3">
    <source>
        <dbReference type="Proteomes" id="UP001614338"/>
    </source>
</evidence>
<reference evidence="2 3" key="1">
    <citation type="submission" date="2024-10" db="EMBL/GenBank/DDBJ databases">
        <title>The Natural Products Discovery Center: Release of the First 8490 Sequenced Strains for Exploring Actinobacteria Biosynthetic Diversity.</title>
        <authorList>
            <person name="Kalkreuter E."/>
            <person name="Kautsar S.A."/>
            <person name="Yang D."/>
            <person name="Bader C.D."/>
            <person name="Teijaro C.N."/>
            <person name="Fluegel L."/>
            <person name="Davis C.M."/>
            <person name="Simpson J.R."/>
            <person name="Lauterbach L."/>
            <person name="Steele A.D."/>
            <person name="Gui C."/>
            <person name="Meng S."/>
            <person name="Li G."/>
            <person name="Viehrig K."/>
            <person name="Ye F."/>
            <person name="Su P."/>
            <person name="Kiefer A.F."/>
            <person name="Nichols A."/>
            <person name="Cepeda A.J."/>
            <person name="Yan W."/>
            <person name="Fan B."/>
            <person name="Jiang Y."/>
            <person name="Adhikari A."/>
            <person name="Zheng C.-J."/>
            <person name="Schuster L."/>
            <person name="Cowan T.M."/>
            <person name="Smanski M.J."/>
            <person name="Chevrette M.G."/>
            <person name="De Carvalho L.P.S."/>
            <person name="Shen B."/>
        </authorList>
    </citation>
    <scope>NUCLEOTIDE SEQUENCE [LARGE SCALE GENOMIC DNA]</scope>
    <source>
        <strain evidence="2 3">NPDC077409</strain>
    </source>
</reference>